<dbReference type="Gramene" id="AET0Gv20131600.1">
    <property type="protein sequence ID" value="AET0Gv20131600.1"/>
    <property type="gene ID" value="AET0Gv20131600"/>
</dbReference>
<proteinExistence type="predicted"/>
<feature type="compositionally biased region" description="Polar residues" evidence="1">
    <location>
        <begin position="165"/>
        <end position="176"/>
    </location>
</feature>
<feature type="region of interest" description="Disordered" evidence="1">
    <location>
        <begin position="152"/>
        <end position="176"/>
    </location>
</feature>
<protein>
    <submittedName>
        <fullName evidence="2">Uncharacterized protein</fullName>
    </submittedName>
</protein>
<sequence>MLGRGFIQIYKTVPVISQRHPHSKMKKAISPHPVACLLVCPPRRWQRARGQRRRSALLGQRRRGAGELLAAGTGRYGELLVSRRRPLLLLGRCRDDTVELLVGRRRPLLLLGRCRDDTVELLVGRRTELLLLGRRREMPLLGRRMRRRCGAAARGSAASARMPVRSSSTGSDVSQR</sequence>
<reference evidence="3" key="1">
    <citation type="journal article" date="2014" name="Science">
        <title>Ancient hybridizations among the ancestral genomes of bread wheat.</title>
        <authorList>
            <consortium name="International Wheat Genome Sequencing Consortium,"/>
            <person name="Marcussen T."/>
            <person name="Sandve S.R."/>
            <person name="Heier L."/>
            <person name="Spannagl M."/>
            <person name="Pfeifer M."/>
            <person name="Jakobsen K.S."/>
            <person name="Wulff B.B."/>
            <person name="Steuernagel B."/>
            <person name="Mayer K.F."/>
            <person name="Olsen O.A."/>
        </authorList>
    </citation>
    <scope>NUCLEOTIDE SEQUENCE [LARGE SCALE GENOMIC DNA]</scope>
    <source>
        <strain evidence="3">cv. AL8/78</strain>
    </source>
</reference>
<evidence type="ECO:0000313" key="3">
    <source>
        <dbReference type="Proteomes" id="UP000015105"/>
    </source>
</evidence>
<name>A0A452XFU9_AEGTS</name>
<dbReference type="Proteomes" id="UP000015105">
    <property type="component" value="Unassembled WGS sequence"/>
</dbReference>
<dbReference type="AlphaFoldDB" id="A0A452XFU9"/>
<organism evidence="2 3">
    <name type="scientific">Aegilops tauschii subsp. strangulata</name>
    <name type="common">Goatgrass</name>
    <dbReference type="NCBI Taxonomy" id="200361"/>
    <lineage>
        <taxon>Eukaryota</taxon>
        <taxon>Viridiplantae</taxon>
        <taxon>Streptophyta</taxon>
        <taxon>Embryophyta</taxon>
        <taxon>Tracheophyta</taxon>
        <taxon>Spermatophyta</taxon>
        <taxon>Magnoliopsida</taxon>
        <taxon>Liliopsida</taxon>
        <taxon>Poales</taxon>
        <taxon>Poaceae</taxon>
        <taxon>BOP clade</taxon>
        <taxon>Pooideae</taxon>
        <taxon>Triticodae</taxon>
        <taxon>Triticeae</taxon>
        <taxon>Triticinae</taxon>
        <taxon>Aegilops</taxon>
    </lineage>
</organism>
<evidence type="ECO:0000256" key="1">
    <source>
        <dbReference type="SAM" id="MobiDB-lite"/>
    </source>
</evidence>
<reference evidence="2" key="3">
    <citation type="submission" date="2019-03" db="UniProtKB">
        <authorList>
            <consortium name="EnsemblPlants"/>
        </authorList>
    </citation>
    <scope>IDENTIFICATION</scope>
</reference>
<dbReference type="EnsemblPlants" id="AET0Gv20131600.8">
    <property type="protein sequence ID" value="AET0Gv20131600.8"/>
    <property type="gene ID" value="AET0Gv20131600"/>
</dbReference>
<dbReference type="EnsemblPlants" id="AET0Gv20131600.1">
    <property type="protein sequence ID" value="AET0Gv20131600.1"/>
    <property type="gene ID" value="AET0Gv20131600"/>
</dbReference>
<dbReference type="Gramene" id="AET0Gv20131600.8">
    <property type="protein sequence ID" value="AET0Gv20131600.8"/>
    <property type="gene ID" value="AET0Gv20131600"/>
</dbReference>
<feature type="compositionally biased region" description="Low complexity" evidence="1">
    <location>
        <begin position="152"/>
        <end position="161"/>
    </location>
</feature>
<reference evidence="3" key="2">
    <citation type="journal article" date="2017" name="Nat. Plants">
        <title>The Aegilops tauschii genome reveals multiple impacts of transposons.</title>
        <authorList>
            <person name="Zhao G."/>
            <person name="Zou C."/>
            <person name="Li K."/>
            <person name="Wang K."/>
            <person name="Li T."/>
            <person name="Gao L."/>
            <person name="Zhang X."/>
            <person name="Wang H."/>
            <person name="Yang Z."/>
            <person name="Liu X."/>
            <person name="Jiang W."/>
            <person name="Mao L."/>
            <person name="Kong X."/>
            <person name="Jiao Y."/>
            <person name="Jia J."/>
        </authorList>
    </citation>
    <scope>NUCLEOTIDE SEQUENCE [LARGE SCALE GENOMIC DNA]</scope>
    <source>
        <strain evidence="3">cv. AL8/78</strain>
    </source>
</reference>
<keyword evidence="3" id="KW-1185">Reference proteome</keyword>
<accession>A0A452XFU9</accession>
<evidence type="ECO:0000313" key="2">
    <source>
        <dbReference type="EnsemblPlants" id="AET0Gv20131600.1"/>
    </source>
</evidence>